<reference evidence="2 3" key="1">
    <citation type="submission" date="2019-02" db="EMBL/GenBank/DDBJ databases">
        <title>Ureibacillus thermophilus.</title>
        <authorList>
            <person name="Sunny J.S."/>
            <person name="Natarajan A."/>
            <person name="Saleena L.M."/>
        </authorList>
    </citation>
    <scope>NUCLEOTIDE SEQUENCE [LARGE SCALE GENOMIC DNA]</scope>
    <source>
        <strain evidence="2 3">LM102</strain>
    </source>
</reference>
<organism evidence="2 3">
    <name type="scientific">Ureibacillus thermophilus</name>
    <dbReference type="NCBI Taxonomy" id="367743"/>
    <lineage>
        <taxon>Bacteria</taxon>
        <taxon>Bacillati</taxon>
        <taxon>Bacillota</taxon>
        <taxon>Bacilli</taxon>
        <taxon>Bacillales</taxon>
        <taxon>Caryophanaceae</taxon>
        <taxon>Ureibacillus</taxon>
    </lineage>
</organism>
<evidence type="ECO:0000313" key="2">
    <source>
        <dbReference type="EMBL" id="QBK25168.1"/>
    </source>
</evidence>
<dbReference type="EMBL" id="CP036528">
    <property type="protein sequence ID" value="QBK25168.1"/>
    <property type="molecule type" value="Genomic_DNA"/>
</dbReference>
<dbReference type="RefSeq" id="WP_208651560.1">
    <property type="nucleotide sequence ID" value="NZ_CP036528.1"/>
</dbReference>
<sequence length="322" mass="38710">MIILERKKPVKLFLLEALLRRWQESERDYGYFRELYLQMKKGYEGELKLDREWKELIIPTEYYLFHHFETENTYGHSHQIDTLFICPNFLWLLEIKNFSGRIDFQMERNQLIRTRFDGTTESLRNPIDQAERHIRFLKGKLEKLNMHLPLVYSIVIADATIIGPVSNAISVFHLGELQSKLNALYRQYPKKLSSQQMEQLKDELVKIQNPTKWSPQIDVRKIKKGALCKQCEYQTVMYYKKGRFICPKCNFKDKETFIEALHDYALLIKPWITNAEFSRFFNIHPKTAYELIKKLPLQQKGEKRGRIYIIPENILDWKRRLR</sequence>
<dbReference type="Proteomes" id="UP000291151">
    <property type="component" value="Chromosome"/>
</dbReference>
<dbReference type="PROSITE" id="PS50965">
    <property type="entry name" value="NERD"/>
    <property type="match status" value="1"/>
</dbReference>
<name>A0A4P6UTG1_9BACL</name>
<evidence type="ECO:0000313" key="3">
    <source>
        <dbReference type="Proteomes" id="UP000291151"/>
    </source>
</evidence>
<feature type="domain" description="NERD" evidence="1">
    <location>
        <begin position="41"/>
        <end position="160"/>
    </location>
</feature>
<evidence type="ECO:0000259" key="1">
    <source>
        <dbReference type="PROSITE" id="PS50965"/>
    </source>
</evidence>
<gene>
    <name evidence="2" type="ORF">DKZ56_04430</name>
</gene>
<dbReference type="AlphaFoldDB" id="A0A4P6UTG1"/>
<keyword evidence="3" id="KW-1185">Reference proteome</keyword>
<proteinExistence type="predicted"/>
<dbReference type="InterPro" id="IPR011528">
    <property type="entry name" value="NERD"/>
</dbReference>
<dbReference type="Pfam" id="PF08378">
    <property type="entry name" value="NERD"/>
    <property type="match status" value="1"/>
</dbReference>
<protein>
    <submittedName>
        <fullName evidence="2">NERD domain-containing protein</fullName>
    </submittedName>
</protein>
<accession>A0A4P6UTG1</accession>
<dbReference type="KEGG" id="uth:DKZ56_04430"/>